<proteinExistence type="predicted"/>
<evidence type="ECO:0000313" key="2">
    <source>
        <dbReference type="Proteomes" id="UP000251891"/>
    </source>
</evidence>
<keyword evidence="2" id="KW-1185">Reference proteome</keyword>
<dbReference type="RefSeq" id="WP_111871402.1">
    <property type="nucleotide sequence ID" value="NZ_QLYX01000018.1"/>
</dbReference>
<accession>A0A365GXD5</accession>
<dbReference type="AlphaFoldDB" id="A0A365GXD5"/>
<dbReference type="Proteomes" id="UP000251891">
    <property type="component" value="Unassembled WGS sequence"/>
</dbReference>
<sequence>MPFTAPPPAAVAWLHQGACSGFEVGYFHEHDGRYRIKGCTAAVEEGRTWVVDYSITLDPSWARRAARAG</sequence>
<dbReference type="Pfam" id="PF06475">
    <property type="entry name" value="Glycolipid_bind"/>
    <property type="match status" value="1"/>
</dbReference>
<dbReference type="InterPro" id="IPR009467">
    <property type="entry name" value="Glycolipid-bd_prot_put"/>
</dbReference>
<dbReference type="EMBL" id="QLYX01000018">
    <property type="protein sequence ID" value="RAY11495.1"/>
    <property type="molecule type" value="Genomic_DNA"/>
</dbReference>
<protein>
    <submittedName>
        <fullName evidence="1">Uncharacterized protein</fullName>
    </submittedName>
</protein>
<organism evidence="1 2">
    <name type="scientific">Actinomadura craniellae</name>
    <dbReference type="NCBI Taxonomy" id="2231787"/>
    <lineage>
        <taxon>Bacteria</taxon>
        <taxon>Bacillati</taxon>
        <taxon>Actinomycetota</taxon>
        <taxon>Actinomycetes</taxon>
        <taxon>Streptosporangiales</taxon>
        <taxon>Thermomonosporaceae</taxon>
        <taxon>Actinomadura</taxon>
    </lineage>
</organism>
<name>A0A365GXD5_9ACTN</name>
<comment type="caution">
    <text evidence="1">The sequence shown here is derived from an EMBL/GenBank/DDBJ whole genome shotgun (WGS) entry which is preliminary data.</text>
</comment>
<reference evidence="1 2" key="1">
    <citation type="submission" date="2018-06" db="EMBL/GenBank/DDBJ databases">
        <title>Actinomadura craniellae sp. nov. isolated from marine sponge Craniella sp.</title>
        <authorList>
            <person name="Li L."/>
            <person name="Xu Q.H."/>
            <person name="Lin H.W."/>
            <person name="Lu Y.H."/>
        </authorList>
    </citation>
    <scope>NUCLEOTIDE SEQUENCE [LARGE SCALE GENOMIC DNA]</scope>
    <source>
        <strain evidence="1 2">LHW63021</strain>
    </source>
</reference>
<dbReference type="SUPFAM" id="SSF159275">
    <property type="entry name" value="PA1994-like"/>
    <property type="match status" value="1"/>
</dbReference>
<evidence type="ECO:0000313" key="1">
    <source>
        <dbReference type="EMBL" id="RAY11495.1"/>
    </source>
</evidence>
<gene>
    <name evidence="1" type="ORF">DPM19_29765</name>
</gene>
<dbReference type="OrthoDB" id="7347529at2"/>